<keyword evidence="2" id="KW-1185">Reference proteome</keyword>
<sequence length="99" mass="10006">MTGATGLGAGNGRGAGCGRGAGIGRGAGCGRATGRDCRDMRFASAFTTEAETDCDTLCSCPATAAFDCGSKDEMMLDTVCANVEAEVLGKFDICCSQHH</sequence>
<evidence type="ECO:0000313" key="2">
    <source>
        <dbReference type="Proteomes" id="UP001054837"/>
    </source>
</evidence>
<protein>
    <submittedName>
        <fullName evidence="1">Uncharacterized protein</fullName>
    </submittedName>
</protein>
<gene>
    <name evidence="1" type="ORF">CDAR_525561</name>
</gene>
<dbReference type="EMBL" id="BPLQ01013272">
    <property type="protein sequence ID" value="GIY71032.1"/>
    <property type="molecule type" value="Genomic_DNA"/>
</dbReference>
<dbReference type="AlphaFoldDB" id="A0AAV4VL08"/>
<reference evidence="1 2" key="1">
    <citation type="submission" date="2021-06" db="EMBL/GenBank/DDBJ databases">
        <title>Caerostris darwini draft genome.</title>
        <authorList>
            <person name="Kono N."/>
            <person name="Arakawa K."/>
        </authorList>
    </citation>
    <scope>NUCLEOTIDE SEQUENCE [LARGE SCALE GENOMIC DNA]</scope>
</reference>
<organism evidence="1 2">
    <name type="scientific">Caerostris darwini</name>
    <dbReference type="NCBI Taxonomy" id="1538125"/>
    <lineage>
        <taxon>Eukaryota</taxon>
        <taxon>Metazoa</taxon>
        <taxon>Ecdysozoa</taxon>
        <taxon>Arthropoda</taxon>
        <taxon>Chelicerata</taxon>
        <taxon>Arachnida</taxon>
        <taxon>Araneae</taxon>
        <taxon>Araneomorphae</taxon>
        <taxon>Entelegynae</taxon>
        <taxon>Araneoidea</taxon>
        <taxon>Araneidae</taxon>
        <taxon>Caerostris</taxon>
    </lineage>
</organism>
<proteinExistence type="predicted"/>
<dbReference type="Proteomes" id="UP001054837">
    <property type="component" value="Unassembled WGS sequence"/>
</dbReference>
<comment type="caution">
    <text evidence="1">The sequence shown here is derived from an EMBL/GenBank/DDBJ whole genome shotgun (WGS) entry which is preliminary data.</text>
</comment>
<accession>A0AAV4VL08</accession>
<evidence type="ECO:0000313" key="1">
    <source>
        <dbReference type="EMBL" id="GIY71032.1"/>
    </source>
</evidence>
<name>A0AAV4VL08_9ARAC</name>